<evidence type="ECO:0000313" key="3">
    <source>
        <dbReference type="Proteomes" id="UP000619238"/>
    </source>
</evidence>
<dbReference type="PROSITE" id="PS51257">
    <property type="entry name" value="PROKAR_LIPOPROTEIN"/>
    <property type="match status" value="1"/>
</dbReference>
<feature type="chain" id="PRO_5046855389" description="Lipocalin-like domain-containing protein" evidence="1">
    <location>
        <begin position="21"/>
        <end position="156"/>
    </location>
</feature>
<name>A0ABR7Q7Q9_9FLAO</name>
<dbReference type="Proteomes" id="UP000619238">
    <property type="component" value="Unassembled WGS sequence"/>
</dbReference>
<dbReference type="RefSeq" id="WP_187561394.1">
    <property type="nucleotide sequence ID" value="NZ_JACGWS010000003.1"/>
</dbReference>
<reference evidence="2 3" key="1">
    <citation type="submission" date="2020-07" db="EMBL/GenBank/DDBJ databases">
        <title>Description of Kordia aestuariivivens sp. nov., isolated from a tidal flat.</title>
        <authorList>
            <person name="Park S."/>
            <person name="Yoon J.-H."/>
        </authorList>
    </citation>
    <scope>NUCLEOTIDE SEQUENCE [LARGE SCALE GENOMIC DNA]</scope>
    <source>
        <strain evidence="2 3">YSTF-M3</strain>
    </source>
</reference>
<feature type="signal peptide" evidence="1">
    <location>
        <begin position="1"/>
        <end position="20"/>
    </location>
</feature>
<gene>
    <name evidence="2" type="ORF">H2O64_06705</name>
</gene>
<keyword evidence="3" id="KW-1185">Reference proteome</keyword>
<evidence type="ECO:0000313" key="2">
    <source>
        <dbReference type="EMBL" id="MBC8754354.1"/>
    </source>
</evidence>
<evidence type="ECO:0008006" key="4">
    <source>
        <dbReference type="Google" id="ProtNLM"/>
    </source>
</evidence>
<proteinExistence type="predicted"/>
<dbReference type="EMBL" id="JACGWS010000003">
    <property type="protein sequence ID" value="MBC8754354.1"/>
    <property type="molecule type" value="Genomic_DNA"/>
</dbReference>
<sequence>MNYRILLLSILAFGMFSCNNDDDAVDPCPTETILIETTSLETEYGCINTENSMEIDLPSGDFIIISDQQVFNMLVTEVCMPMIDFTTYDLVIGRQGLTSGNSSIRYDLIEICETGNQTLTVTFNLNATTVAPTLTFHALVPKLAAAQVLTVEIIIN</sequence>
<accession>A0ABR7Q7Q9</accession>
<organism evidence="2 3">
    <name type="scientific">Kordia aestuariivivens</name>
    <dbReference type="NCBI Taxonomy" id="2759037"/>
    <lineage>
        <taxon>Bacteria</taxon>
        <taxon>Pseudomonadati</taxon>
        <taxon>Bacteroidota</taxon>
        <taxon>Flavobacteriia</taxon>
        <taxon>Flavobacteriales</taxon>
        <taxon>Flavobacteriaceae</taxon>
        <taxon>Kordia</taxon>
    </lineage>
</organism>
<keyword evidence="1" id="KW-0732">Signal</keyword>
<comment type="caution">
    <text evidence="2">The sequence shown here is derived from an EMBL/GenBank/DDBJ whole genome shotgun (WGS) entry which is preliminary data.</text>
</comment>
<protein>
    <recommendedName>
        <fullName evidence="4">Lipocalin-like domain-containing protein</fullName>
    </recommendedName>
</protein>
<evidence type="ECO:0000256" key="1">
    <source>
        <dbReference type="SAM" id="SignalP"/>
    </source>
</evidence>